<dbReference type="CDD" id="cd01646">
    <property type="entry name" value="RT_Bac_retron_I"/>
    <property type="match status" value="1"/>
</dbReference>
<feature type="domain" description="Reverse transcriptase" evidence="1">
    <location>
        <begin position="1"/>
        <end position="148"/>
    </location>
</feature>
<name>A0A0A0EDT7_9RHOB</name>
<proteinExistence type="predicted"/>
<dbReference type="EMBL" id="AQQX01000004">
    <property type="protein sequence ID" value="KGM48243.1"/>
    <property type="molecule type" value="Genomic_DNA"/>
</dbReference>
<accession>A0A0A0EDT7</accession>
<dbReference type="PROSITE" id="PS50878">
    <property type="entry name" value="RT_POL"/>
    <property type="match status" value="1"/>
</dbReference>
<protein>
    <recommendedName>
        <fullName evidence="1">Reverse transcriptase domain-containing protein</fullName>
    </recommendedName>
</protein>
<keyword evidence="3" id="KW-1185">Reference proteome</keyword>
<reference evidence="2 3" key="1">
    <citation type="journal article" date="2015" name="Antonie Van Leeuwenhoek">
        <title>Pseudooceanicola atlanticus gen. nov. sp. nov., isolated from surface seawater of the Atlantic Ocean and reclassification of Oceanicola batsensis, Oceanicola marinus, Oceanicola nitratireducens, Oceanicola nanhaiensis, Oceanicola antarcticus and Oceanicola flagellatus, as Pseudooceanicola batsensis comb. nov., Pseudooceanicola marinus comb. nov., Pseudooceanicola nitratireducens comb. nov., Pseudooceanicola nanhaiensis comb. nov., Pseudooceanicola antarcticus comb. nov., and Pseudooceanicola flagellatus comb. nov.</title>
        <authorList>
            <person name="Lai Q."/>
            <person name="Li G."/>
            <person name="Liu X."/>
            <person name="Du Y."/>
            <person name="Sun F."/>
            <person name="Shao Z."/>
        </authorList>
    </citation>
    <scope>NUCLEOTIDE SEQUENCE [LARGE SCALE GENOMIC DNA]</scope>
    <source>
        <strain evidence="2 3">22II-s11g</strain>
    </source>
</reference>
<dbReference type="Pfam" id="PF00078">
    <property type="entry name" value="RVT_1"/>
    <property type="match status" value="1"/>
</dbReference>
<dbReference type="STRING" id="1461694.ATO9_11365"/>
<dbReference type="AlphaFoldDB" id="A0A0A0EDT7"/>
<dbReference type="InterPro" id="IPR043502">
    <property type="entry name" value="DNA/RNA_pol_sf"/>
</dbReference>
<organism evidence="2 3">
    <name type="scientific">Pseudooceanicola atlanticus</name>
    <dbReference type="NCBI Taxonomy" id="1461694"/>
    <lineage>
        <taxon>Bacteria</taxon>
        <taxon>Pseudomonadati</taxon>
        <taxon>Pseudomonadota</taxon>
        <taxon>Alphaproteobacteria</taxon>
        <taxon>Rhodobacterales</taxon>
        <taxon>Paracoccaceae</taxon>
        <taxon>Pseudooceanicola</taxon>
    </lineage>
</organism>
<dbReference type="SUPFAM" id="SSF56672">
    <property type="entry name" value="DNA/RNA polymerases"/>
    <property type="match status" value="1"/>
</dbReference>
<dbReference type="Proteomes" id="UP000030004">
    <property type="component" value="Unassembled WGS sequence"/>
</dbReference>
<evidence type="ECO:0000313" key="3">
    <source>
        <dbReference type="Proteomes" id="UP000030004"/>
    </source>
</evidence>
<gene>
    <name evidence="2" type="ORF">ATO9_11365</name>
</gene>
<sequence>MAMDGYKYHIVRADIKTFYESAPQEKLIEKLEFDSLLSIKSRRILKQVLETYATANGGTDKGIPRGVNVSADLAELYMRDLDEKIKQLEGVCFYARYVDDIIVFFAQPKHLDSQPRLPSVSQVIISFGLEVNEGKTYEVSLSKRPNLE</sequence>
<evidence type="ECO:0000313" key="2">
    <source>
        <dbReference type="EMBL" id="KGM48243.1"/>
    </source>
</evidence>
<comment type="caution">
    <text evidence="2">The sequence shown here is derived from an EMBL/GenBank/DDBJ whole genome shotgun (WGS) entry which is preliminary data.</text>
</comment>
<evidence type="ECO:0000259" key="1">
    <source>
        <dbReference type="PROSITE" id="PS50878"/>
    </source>
</evidence>
<dbReference type="eggNOG" id="COG3344">
    <property type="taxonomic scope" value="Bacteria"/>
</dbReference>
<dbReference type="InterPro" id="IPR000477">
    <property type="entry name" value="RT_dom"/>
</dbReference>